<evidence type="ECO:0000256" key="7">
    <source>
        <dbReference type="SAM" id="Phobius"/>
    </source>
</evidence>
<evidence type="ECO:0000256" key="5">
    <source>
        <dbReference type="ARBA" id="ARBA00023136"/>
    </source>
</evidence>
<keyword evidence="3 7" id="KW-0812">Transmembrane</keyword>
<evidence type="ECO:0000256" key="6">
    <source>
        <dbReference type="SAM" id="MobiDB-lite"/>
    </source>
</evidence>
<evidence type="ECO:0000259" key="8">
    <source>
        <dbReference type="PROSITE" id="PS50850"/>
    </source>
</evidence>
<dbReference type="CDD" id="cd06173">
    <property type="entry name" value="MFS_MefA_like"/>
    <property type="match status" value="1"/>
</dbReference>
<dbReference type="PANTHER" id="PTHR23513">
    <property type="entry name" value="INTEGRAL MEMBRANE EFFLUX PROTEIN-RELATED"/>
    <property type="match status" value="1"/>
</dbReference>
<keyword evidence="5 7" id="KW-0472">Membrane</keyword>
<feature type="region of interest" description="Disordered" evidence="6">
    <location>
        <begin position="432"/>
        <end position="467"/>
    </location>
</feature>
<dbReference type="EMBL" id="JBHRZI010000007">
    <property type="protein sequence ID" value="MFC3890764.1"/>
    <property type="molecule type" value="Genomic_DNA"/>
</dbReference>
<feature type="transmembrane region" description="Helical" evidence="7">
    <location>
        <begin position="370"/>
        <end position="393"/>
    </location>
</feature>
<dbReference type="Proteomes" id="UP001595690">
    <property type="component" value="Unassembled WGS sequence"/>
</dbReference>
<dbReference type="SUPFAM" id="SSF103473">
    <property type="entry name" value="MFS general substrate transporter"/>
    <property type="match status" value="1"/>
</dbReference>
<feature type="transmembrane region" description="Helical" evidence="7">
    <location>
        <begin position="284"/>
        <end position="305"/>
    </location>
</feature>
<dbReference type="InterPro" id="IPR020846">
    <property type="entry name" value="MFS_dom"/>
</dbReference>
<dbReference type="PROSITE" id="PS50850">
    <property type="entry name" value="MFS"/>
    <property type="match status" value="1"/>
</dbReference>
<feature type="domain" description="Major facilitator superfamily (MFS) profile" evidence="8">
    <location>
        <begin position="246"/>
        <end position="467"/>
    </location>
</feature>
<keyword evidence="2" id="KW-1003">Cell membrane</keyword>
<comment type="subcellular location">
    <subcellularLocation>
        <location evidence="1">Cell membrane</location>
        <topology evidence="1">Multi-pass membrane protein</topology>
    </subcellularLocation>
</comment>
<name>A0ABV8BMQ5_9PSEU</name>
<evidence type="ECO:0000256" key="4">
    <source>
        <dbReference type="ARBA" id="ARBA00022989"/>
    </source>
</evidence>
<evidence type="ECO:0000313" key="10">
    <source>
        <dbReference type="Proteomes" id="UP001595690"/>
    </source>
</evidence>
<gene>
    <name evidence="9" type="ORF">ACFOWZ_04710</name>
</gene>
<dbReference type="RefSeq" id="WP_382369238.1">
    <property type="nucleotide sequence ID" value="NZ_JBHRZI010000007.1"/>
</dbReference>
<feature type="transmembrane region" description="Helical" evidence="7">
    <location>
        <begin position="253"/>
        <end position="272"/>
    </location>
</feature>
<protein>
    <submittedName>
        <fullName evidence="9">MFS transporter</fullName>
    </submittedName>
</protein>
<proteinExistence type="predicted"/>
<sequence>MTAPSEFTRARRVLRVRPFRRLFLVLGLSSLGDWVGLLSTSAFAAGQVSGPAAKGVAFGGVIAVRMLPALVLGPLGGIVADRFDRRHTMAVCDTLRFALFASIPTAGLLITAPAAVVAWAALATFGIEAIAMVWSPAKEAAVPNLVPRDQLEVANQLSLATAFGVTPVLGALFIGGLNALVTSPVLGLTATDLALYFNALTFLANALVVWFGIAELGGHNGKGEAEHRSVLRVLVDGWTYVGRTPLVRGLTSGILVAFAGAGAVIGTALFYARSLGGGDATFDLLFGALFAGFGLGVVTGPIVVHDLSRRRWFGLSIALAGSSVALLAAAPNLAVAVPVCVLAGAGAGMALLTGTTLLGSEVADDLRGRVFAFVQTGCRVALLLTISASSVLVGVGATARPVLLATGAAMVVGGLLTLRRIDDRPGVPLLRDLRTAVRRRPGKAQEPDDHAGDESRRDQAGSGAGLP</sequence>
<dbReference type="Pfam" id="PF07690">
    <property type="entry name" value="MFS_1"/>
    <property type="match status" value="1"/>
</dbReference>
<keyword evidence="10" id="KW-1185">Reference proteome</keyword>
<feature type="transmembrane region" description="Helical" evidence="7">
    <location>
        <begin position="399"/>
        <end position="418"/>
    </location>
</feature>
<reference evidence="10" key="1">
    <citation type="journal article" date="2019" name="Int. J. Syst. Evol. Microbiol.">
        <title>The Global Catalogue of Microorganisms (GCM) 10K type strain sequencing project: providing services to taxonomists for standard genome sequencing and annotation.</title>
        <authorList>
            <consortium name="The Broad Institute Genomics Platform"/>
            <consortium name="The Broad Institute Genome Sequencing Center for Infectious Disease"/>
            <person name="Wu L."/>
            <person name="Ma J."/>
        </authorList>
    </citation>
    <scope>NUCLEOTIDE SEQUENCE [LARGE SCALE GENOMIC DNA]</scope>
    <source>
        <strain evidence="10">CGMCC 4.7405</strain>
    </source>
</reference>
<feature type="transmembrane region" description="Helical" evidence="7">
    <location>
        <begin position="193"/>
        <end position="213"/>
    </location>
</feature>
<dbReference type="InterPro" id="IPR036259">
    <property type="entry name" value="MFS_trans_sf"/>
</dbReference>
<feature type="transmembrane region" description="Helical" evidence="7">
    <location>
        <begin position="157"/>
        <end position="181"/>
    </location>
</feature>
<accession>A0ABV8BMQ5</accession>
<dbReference type="PANTHER" id="PTHR23513:SF17">
    <property type="entry name" value="MEMBRANE PROTEIN"/>
    <property type="match status" value="1"/>
</dbReference>
<evidence type="ECO:0000256" key="1">
    <source>
        <dbReference type="ARBA" id="ARBA00004651"/>
    </source>
</evidence>
<organism evidence="9 10">
    <name type="scientific">Lentzea rhizosphaerae</name>
    <dbReference type="NCBI Taxonomy" id="2041025"/>
    <lineage>
        <taxon>Bacteria</taxon>
        <taxon>Bacillati</taxon>
        <taxon>Actinomycetota</taxon>
        <taxon>Actinomycetes</taxon>
        <taxon>Pseudonocardiales</taxon>
        <taxon>Pseudonocardiaceae</taxon>
        <taxon>Lentzea</taxon>
    </lineage>
</organism>
<feature type="transmembrane region" description="Helical" evidence="7">
    <location>
        <begin position="336"/>
        <end position="358"/>
    </location>
</feature>
<evidence type="ECO:0000256" key="2">
    <source>
        <dbReference type="ARBA" id="ARBA00022475"/>
    </source>
</evidence>
<evidence type="ECO:0000256" key="3">
    <source>
        <dbReference type="ARBA" id="ARBA00022692"/>
    </source>
</evidence>
<dbReference type="Gene3D" id="1.20.1250.20">
    <property type="entry name" value="MFS general substrate transporter like domains"/>
    <property type="match status" value="2"/>
</dbReference>
<evidence type="ECO:0000313" key="9">
    <source>
        <dbReference type="EMBL" id="MFC3890764.1"/>
    </source>
</evidence>
<feature type="transmembrane region" description="Helical" evidence="7">
    <location>
        <begin position="312"/>
        <end position="330"/>
    </location>
</feature>
<keyword evidence="4 7" id="KW-1133">Transmembrane helix</keyword>
<comment type="caution">
    <text evidence="9">The sequence shown here is derived from an EMBL/GenBank/DDBJ whole genome shotgun (WGS) entry which is preliminary data.</text>
</comment>
<dbReference type="InterPro" id="IPR011701">
    <property type="entry name" value="MFS"/>
</dbReference>
<feature type="transmembrane region" description="Helical" evidence="7">
    <location>
        <begin position="60"/>
        <end position="79"/>
    </location>
</feature>
<feature type="compositionally biased region" description="Basic and acidic residues" evidence="6">
    <location>
        <begin position="443"/>
        <end position="459"/>
    </location>
</feature>